<evidence type="ECO:0000256" key="3">
    <source>
        <dbReference type="ARBA" id="ARBA00005300"/>
    </source>
</evidence>
<comment type="subunit">
    <text evidence="4 11">Monomer.</text>
</comment>
<evidence type="ECO:0000313" key="15">
    <source>
        <dbReference type="Proteomes" id="UP000321567"/>
    </source>
</evidence>
<dbReference type="Proteomes" id="UP000321567">
    <property type="component" value="Unassembled WGS sequence"/>
</dbReference>
<dbReference type="CDD" id="cd09278">
    <property type="entry name" value="RNase_HI_prokaryote_like"/>
    <property type="match status" value="1"/>
</dbReference>
<dbReference type="Pfam" id="PF00075">
    <property type="entry name" value="RNase_H"/>
    <property type="match status" value="1"/>
</dbReference>
<evidence type="ECO:0000256" key="12">
    <source>
        <dbReference type="SAM" id="MobiDB-lite"/>
    </source>
</evidence>
<evidence type="ECO:0000256" key="9">
    <source>
        <dbReference type="ARBA" id="ARBA00022801"/>
    </source>
</evidence>
<evidence type="ECO:0000256" key="2">
    <source>
        <dbReference type="ARBA" id="ARBA00004065"/>
    </source>
</evidence>
<dbReference type="InterPro" id="IPR036397">
    <property type="entry name" value="RNaseH_sf"/>
</dbReference>
<comment type="function">
    <text evidence="2 11">Endonuclease that specifically degrades the RNA of RNA-DNA hybrids.</text>
</comment>
<reference evidence="14 15" key="1">
    <citation type="submission" date="2019-07" db="EMBL/GenBank/DDBJ databases">
        <title>Whole genome shotgun sequence of Rhodospirillum oryzae NBRC 107573.</title>
        <authorList>
            <person name="Hosoyama A."/>
            <person name="Uohara A."/>
            <person name="Ohji S."/>
            <person name="Ichikawa N."/>
        </authorList>
    </citation>
    <scope>NUCLEOTIDE SEQUENCE [LARGE SCALE GENOMIC DNA]</scope>
    <source>
        <strain evidence="14 15">NBRC 107573</strain>
    </source>
</reference>
<feature type="binding site" evidence="11">
    <location>
        <position position="70"/>
    </location>
    <ligand>
        <name>Mg(2+)</name>
        <dbReference type="ChEBI" id="CHEBI:18420"/>
        <label>1</label>
    </ligand>
</feature>
<feature type="binding site" evidence="11">
    <location>
        <position position="32"/>
    </location>
    <ligand>
        <name>Mg(2+)</name>
        <dbReference type="ChEBI" id="CHEBI:18420"/>
        <label>1</label>
    </ligand>
</feature>
<dbReference type="HAMAP" id="MF_00042">
    <property type="entry name" value="RNase_H"/>
    <property type="match status" value="1"/>
</dbReference>
<gene>
    <name evidence="11 14" type="primary">rnhA</name>
    <name evidence="14" type="ORF">ROR02_01270</name>
</gene>
<dbReference type="GO" id="GO:0003676">
    <property type="term" value="F:nucleic acid binding"/>
    <property type="evidence" value="ECO:0007669"/>
    <property type="project" value="InterPro"/>
</dbReference>
<dbReference type="GO" id="GO:0005737">
    <property type="term" value="C:cytoplasm"/>
    <property type="evidence" value="ECO:0007669"/>
    <property type="project" value="UniProtKB-SubCell"/>
</dbReference>
<dbReference type="InterPro" id="IPR022892">
    <property type="entry name" value="RNaseHI"/>
</dbReference>
<comment type="cofactor">
    <cofactor evidence="11">
        <name>Mg(2+)</name>
        <dbReference type="ChEBI" id="CHEBI:18420"/>
    </cofactor>
    <text evidence="11">Binds 1 Mg(2+) ion per subunit. May bind a second metal ion at a regulatory site, or after substrate binding.</text>
</comment>
<dbReference type="NCBIfam" id="NF001236">
    <property type="entry name" value="PRK00203.1"/>
    <property type="match status" value="1"/>
</dbReference>
<keyword evidence="11" id="KW-0963">Cytoplasm</keyword>
<accession>A0A512H3F8</accession>
<dbReference type="PANTHER" id="PTHR10642:SF26">
    <property type="entry name" value="RIBONUCLEASE H1"/>
    <property type="match status" value="1"/>
</dbReference>
<evidence type="ECO:0000256" key="1">
    <source>
        <dbReference type="ARBA" id="ARBA00000077"/>
    </source>
</evidence>
<keyword evidence="7 11" id="KW-0479">Metal-binding</keyword>
<dbReference type="EMBL" id="BJZO01000002">
    <property type="protein sequence ID" value="GEO79996.1"/>
    <property type="molecule type" value="Genomic_DNA"/>
</dbReference>
<evidence type="ECO:0000256" key="4">
    <source>
        <dbReference type="ARBA" id="ARBA00011245"/>
    </source>
</evidence>
<evidence type="ECO:0000313" key="14">
    <source>
        <dbReference type="EMBL" id="GEO79996.1"/>
    </source>
</evidence>
<evidence type="ECO:0000256" key="10">
    <source>
        <dbReference type="ARBA" id="ARBA00022842"/>
    </source>
</evidence>
<dbReference type="FunFam" id="3.30.420.10:FF:000089">
    <property type="entry name" value="Ribonuclease H"/>
    <property type="match status" value="1"/>
</dbReference>
<comment type="similarity">
    <text evidence="3 11">Belongs to the RNase H family.</text>
</comment>
<dbReference type="Gene3D" id="3.30.420.10">
    <property type="entry name" value="Ribonuclease H-like superfamily/Ribonuclease H"/>
    <property type="match status" value="1"/>
</dbReference>
<keyword evidence="8 11" id="KW-0255">Endonuclease</keyword>
<comment type="caution">
    <text evidence="14">The sequence shown here is derived from an EMBL/GenBank/DDBJ whole genome shotgun (WGS) entry which is preliminary data.</text>
</comment>
<keyword evidence="9 11" id="KW-0378">Hydrolase</keyword>
<dbReference type="GO" id="GO:0004523">
    <property type="term" value="F:RNA-DNA hybrid ribonuclease activity"/>
    <property type="evidence" value="ECO:0007669"/>
    <property type="project" value="UniProtKB-UniRule"/>
</dbReference>
<evidence type="ECO:0000256" key="11">
    <source>
        <dbReference type="HAMAP-Rule" id="MF_00042"/>
    </source>
</evidence>
<keyword evidence="15" id="KW-1185">Reference proteome</keyword>
<feature type="binding site" evidence="11">
    <location>
        <position position="32"/>
    </location>
    <ligand>
        <name>Mg(2+)</name>
        <dbReference type="ChEBI" id="CHEBI:18420"/>
        <label>2</label>
    </ligand>
</feature>
<feature type="binding site" evidence="11">
    <location>
        <position position="92"/>
    </location>
    <ligand>
        <name>Mg(2+)</name>
        <dbReference type="ChEBI" id="CHEBI:18420"/>
        <label>1</label>
    </ligand>
</feature>
<evidence type="ECO:0000259" key="13">
    <source>
        <dbReference type="PROSITE" id="PS50879"/>
    </source>
</evidence>
<evidence type="ECO:0000256" key="6">
    <source>
        <dbReference type="ARBA" id="ARBA00022722"/>
    </source>
</evidence>
<evidence type="ECO:0000256" key="5">
    <source>
        <dbReference type="ARBA" id="ARBA00012180"/>
    </source>
</evidence>
<organism evidence="14 15">
    <name type="scientific">Pararhodospirillum oryzae</name>
    <dbReference type="NCBI Taxonomy" id="478448"/>
    <lineage>
        <taxon>Bacteria</taxon>
        <taxon>Pseudomonadati</taxon>
        <taxon>Pseudomonadota</taxon>
        <taxon>Alphaproteobacteria</taxon>
        <taxon>Rhodospirillales</taxon>
        <taxon>Rhodospirillaceae</taxon>
        <taxon>Pararhodospirillum</taxon>
    </lineage>
</organism>
<dbReference type="InterPro" id="IPR012337">
    <property type="entry name" value="RNaseH-like_sf"/>
</dbReference>
<name>A0A512H3F8_9PROT</name>
<feature type="binding site" evidence="11">
    <location>
        <position position="156"/>
    </location>
    <ligand>
        <name>Mg(2+)</name>
        <dbReference type="ChEBI" id="CHEBI:18420"/>
        <label>2</label>
    </ligand>
</feature>
<sequence>MSGPEAGPGETAAPAAMIDAPSSASMVEMFTDGACSGNPGPGGWGVLLRSGAHEKELWGGEPDTTNNRMELMAVIQGLEALRRPVRVRIHTDSRYVHDGITGWIKGWKRNGWMTAARKPVKNVDLWQRLDAALGAHKVEWQWVRGHAGHPENERADALARQGTADARRR</sequence>
<dbReference type="PROSITE" id="PS50879">
    <property type="entry name" value="RNASE_H_1"/>
    <property type="match status" value="1"/>
</dbReference>
<dbReference type="SUPFAM" id="SSF53098">
    <property type="entry name" value="Ribonuclease H-like"/>
    <property type="match status" value="1"/>
</dbReference>
<feature type="domain" description="RNase H type-1" evidence="13">
    <location>
        <begin position="23"/>
        <end position="164"/>
    </location>
</feature>
<keyword evidence="10 11" id="KW-0460">Magnesium</keyword>
<evidence type="ECO:0000256" key="7">
    <source>
        <dbReference type="ARBA" id="ARBA00022723"/>
    </source>
</evidence>
<evidence type="ECO:0000256" key="8">
    <source>
        <dbReference type="ARBA" id="ARBA00022759"/>
    </source>
</evidence>
<keyword evidence="6 11" id="KW-0540">Nuclease</keyword>
<dbReference type="InterPro" id="IPR002156">
    <property type="entry name" value="RNaseH_domain"/>
</dbReference>
<protein>
    <recommendedName>
        <fullName evidence="5 11">Ribonuclease H</fullName>
        <shortName evidence="11">RNase H</shortName>
        <ecNumber evidence="5 11">3.1.26.4</ecNumber>
    </recommendedName>
</protein>
<dbReference type="AlphaFoldDB" id="A0A512H3F8"/>
<proteinExistence type="inferred from homology"/>
<feature type="region of interest" description="Disordered" evidence="12">
    <location>
        <begin position="150"/>
        <end position="169"/>
    </location>
</feature>
<dbReference type="GO" id="GO:0043137">
    <property type="term" value="P:DNA replication, removal of RNA primer"/>
    <property type="evidence" value="ECO:0007669"/>
    <property type="project" value="TreeGrafter"/>
</dbReference>
<dbReference type="InterPro" id="IPR050092">
    <property type="entry name" value="RNase_H"/>
</dbReference>
<dbReference type="EC" id="3.1.26.4" evidence="5 11"/>
<dbReference type="GO" id="GO:0000287">
    <property type="term" value="F:magnesium ion binding"/>
    <property type="evidence" value="ECO:0007669"/>
    <property type="project" value="UniProtKB-UniRule"/>
</dbReference>
<comment type="catalytic activity">
    <reaction evidence="1 11">
        <text>Endonucleolytic cleavage to 5'-phosphomonoester.</text>
        <dbReference type="EC" id="3.1.26.4"/>
    </reaction>
</comment>
<comment type="subcellular location">
    <subcellularLocation>
        <location evidence="11">Cytoplasm</location>
    </subcellularLocation>
</comment>
<dbReference type="PANTHER" id="PTHR10642">
    <property type="entry name" value="RIBONUCLEASE H1"/>
    <property type="match status" value="1"/>
</dbReference>